<organism evidence="1 2">
    <name type="scientific">Oncorhynchus tshawytscha</name>
    <name type="common">Chinook salmon</name>
    <name type="synonym">Salmo tshawytscha</name>
    <dbReference type="NCBI Taxonomy" id="74940"/>
    <lineage>
        <taxon>Eukaryota</taxon>
        <taxon>Metazoa</taxon>
        <taxon>Chordata</taxon>
        <taxon>Craniata</taxon>
        <taxon>Vertebrata</taxon>
        <taxon>Euteleostomi</taxon>
        <taxon>Actinopterygii</taxon>
        <taxon>Neopterygii</taxon>
        <taxon>Teleostei</taxon>
        <taxon>Protacanthopterygii</taxon>
        <taxon>Salmoniformes</taxon>
        <taxon>Salmonidae</taxon>
        <taxon>Salmoninae</taxon>
        <taxon>Oncorhynchus</taxon>
    </lineage>
</organism>
<dbReference type="Ensembl" id="ENSOTST00005010989.2">
    <property type="protein sequence ID" value="ENSOTSP00005009968.1"/>
    <property type="gene ID" value="ENSOTSG00005005351.2"/>
</dbReference>
<name>A0A8C8CLJ3_ONCTS</name>
<proteinExistence type="predicted"/>
<evidence type="ECO:0000313" key="2">
    <source>
        <dbReference type="Proteomes" id="UP000694402"/>
    </source>
</evidence>
<dbReference type="Proteomes" id="UP000694402">
    <property type="component" value="Unassembled WGS sequence"/>
</dbReference>
<reference evidence="1" key="2">
    <citation type="submission" date="2025-09" db="UniProtKB">
        <authorList>
            <consortium name="Ensembl"/>
        </authorList>
    </citation>
    <scope>IDENTIFICATION</scope>
</reference>
<accession>A0A8C8CLJ3</accession>
<dbReference type="GeneTree" id="ENSGT00970000197577"/>
<keyword evidence="2" id="KW-1185">Reference proteome</keyword>
<dbReference type="AlphaFoldDB" id="A0A8C8CLJ3"/>
<dbReference type="Gene3D" id="3.40.50.12700">
    <property type="match status" value="1"/>
</dbReference>
<evidence type="ECO:0000313" key="1">
    <source>
        <dbReference type="Ensembl" id="ENSOTSP00005009968.1"/>
    </source>
</evidence>
<reference evidence="1" key="1">
    <citation type="submission" date="2025-08" db="UniProtKB">
        <authorList>
            <consortium name="Ensembl"/>
        </authorList>
    </citation>
    <scope>IDENTIFICATION</scope>
</reference>
<sequence length="218" mass="24177">MFSFFSTLRAVHCAGLMGVSPLGRLSLVDWPLLGSDRSLTENGVGRTFVAELRDDPFLDLAGRTGRHVTVHCGSRGRHPPLSELSAVTGFMNGLPKLNSFALGHDVLAPSCHAASIVRLVEVRNTRTICFSGAKVLDLSEVMPTIKKQIPALKTCFSHLWSLHQWLMSLTKDLGKSFVNNFESSWNMAGYFVEDGIHLGENGSRLLRFRTIIVFTIYW</sequence>
<protein>
    <submittedName>
        <fullName evidence="1">Uncharacterized protein</fullName>
    </submittedName>
</protein>